<feature type="region of interest" description="Disordered" evidence="1">
    <location>
        <begin position="19"/>
        <end position="55"/>
    </location>
</feature>
<dbReference type="OrthoDB" id="9946537at2759"/>
<sequence length="145" mass="15924">VLLFVTSKGTGLNPNAKVWQEIPPGTPDATPVTHGTESSWHETAATSGSHPEGNAELSEDMYKEYEVMYSPSCETTRNTTGIEESTDGMILGPEELSYQIYDSLCSLYIILTNSTQSIVLCLSLGLQVLHPTLKHHWLPFPMVVL</sequence>
<evidence type="ECO:0000256" key="1">
    <source>
        <dbReference type="SAM" id="MobiDB-lite"/>
    </source>
</evidence>
<accession>A0A8D2JPZ6</accession>
<reference evidence="2" key="2">
    <citation type="submission" date="2025-08" db="UniProtKB">
        <authorList>
            <consortium name="Ensembl"/>
        </authorList>
    </citation>
    <scope>IDENTIFICATION</scope>
</reference>
<dbReference type="Proteomes" id="UP000694564">
    <property type="component" value="Chromosome 1"/>
</dbReference>
<dbReference type="GeneTree" id="ENSGT00940000154409"/>
<dbReference type="Ensembl" id="ENSSVLT00005028166.1">
    <property type="protein sequence ID" value="ENSSVLP00005025334.1"/>
    <property type="gene ID" value="ENSSVLG00005020075.1"/>
</dbReference>
<proteinExistence type="predicted"/>
<dbReference type="AlphaFoldDB" id="A0A8D2JPZ6"/>
<evidence type="ECO:0000313" key="2">
    <source>
        <dbReference type="Ensembl" id="ENSSVLP00005025334.1"/>
    </source>
</evidence>
<organism evidence="2 3">
    <name type="scientific">Sciurus vulgaris</name>
    <name type="common">Eurasian red squirrel</name>
    <dbReference type="NCBI Taxonomy" id="55149"/>
    <lineage>
        <taxon>Eukaryota</taxon>
        <taxon>Metazoa</taxon>
        <taxon>Chordata</taxon>
        <taxon>Craniata</taxon>
        <taxon>Vertebrata</taxon>
        <taxon>Euteleostomi</taxon>
        <taxon>Mammalia</taxon>
        <taxon>Eutheria</taxon>
        <taxon>Euarchontoglires</taxon>
        <taxon>Glires</taxon>
        <taxon>Rodentia</taxon>
        <taxon>Sciuromorpha</taxon>
        <taxon>Sciuridae</taxon>
        <taxon>Sciurinae</taxon>
        <taxon>Sciurini</taxon>
        <taxon>Sciurus</taxon>
    </lineage>
</organism>
<reference evidence="2" key="3">
    <citation type="submission" date="2025-09" db="UniProtKB">
        <authorList>
            <consortium name="Ensembl"/>
        </authorList>
    </citation>
    <scope>IDENTIFICATION</scope>
</reference>
<protein>
    <submittedName>
        <fullName evidence="2">Uncharacterized protein</fullName>
    </submittedName>
</protein>
<evidence type="ECO:0000313" key="3">
    <source>
        <dbReference type="Proteomes" id="UP000694564"/>
    </source>
</evidence>
<name>A0A8D2JPZ6_SCIVU</name>
<keyword evidence="3" id="KW-1185">Reference proteome</keyword>
<reference evidence="2" key="1">
    <citation type="submission" date="2020-06" db="EMBL/GenBank/DDBJ databases">
        <authorList>
            <consortium name="Wellcome Sanger Institute Data Sharing"/>
        </authorList>
    </citation>
    <scope>NUCLEOTIDE SEQUENCE [LARGE SCALE GENOMIC DNA]</scope>
</reference>